<dbReference type="PANTHER" id="PTHR48050:SF27">
    <property type="entry name" value="GLUCOSYLTRANSFERASE, PUTATIVE (AFU_ORTHOLOGUE AFUA_7G04880)-RELATED"/>
    <property type="match status" value="1"/>
</dbReference>
<organism evidence="5 6">
    <name type="scientific">Alternaria dauci</name>
    <dbReference type="NCBI Taxonomy" id="48095"/>
    <lineage>
        <taxon>Eukaryota</taxon>
        <taxon>Fungi</taxon>
        <taxon>Dikarya</taxon>
        <taxon>Ascomycota</taxon>
        <taxon>Pezizomycotina</taxon>
        <taxon>Dothideomycetes</taxon>
        <taxon>Pleosporomycetidae</taxon>
        <taxon>Pleosporales</taxon>
        <taxon>Pleosporineae</taxon>
        <taxon>Pleosporaceae</taxon>
        <taxon>Alternaria</taxon>
        <taxon>Alternaria sect. Porri</taxon>
    </lineage>
</organism>
<dbReference type="PANTHER" id="PTHR48050">
    <property type="entry name" value="STEROL 3-BETA-GLUCOSYLTRANSFERASE"/>
    <property type="match status" value="1"/>
</dbReference>
<reference evidence="5 6" key="1">
    <citation type="submission" date="2024-09" db="EMBL/GenBank/DDBJ databases">
        <title>T2T genomes of carrot and Alternaria dauci and their utility for understanding host-pathogen interaction during carrot leaf blight disease.</title>
        <authorList>
            <person name="Liu W."/>
            <person name="Xu S."/>
            <person name="Ou C."/>
            <person name="Liu X."/>
            <person name="Zhuang F."/>
            <person name="Deng X.W."/>
        </authorList>
    </citation>
    <scope>NUCLEOTIDE SEQUENCE [LARGE SCALE GENOMIC DNA]</scope>
    <source>
        <strain evidence="5 6">A2016</strain>
    </source>
</reference>
<dbReference type="Pfam" id="PF06722">
    <property type="entry name" value="EryCIII-like_C"/>
    <property type="match status" value="1"/>
</dbReference>
<dbReference type="InterPro" id="IPR050426">
    <property type="entry name" value="Glycosyltransferase_28"/>
</dbReference>
<dbReference type="EMBL" id="JBHGVX010000006">
    <property type="protein sequence ID" value="KAL1794573.1"/>
    <property type="molecule type" value="Genomic_DNA"/>
</dbReference>
<feature type="region of interest" description="Disordered" evidence="2">
    <location>
        <begin position="1"/>
        <end position="48"/>
    </location>
</feature>
<evidence type="ECO:0000256" key="1">
    <source>
        <dbReference type="ARBA" id="ARBA00022679"/>
    </source>
</evidence>
<dbReference type="RefSeq" id="XP_069305157.1">
    <property type="nucleotide sequence ID" value="XM_069452713.1"/>
</dbReference>
<accession>A0ABR3UDM6</accession>
<dbReference type="InterPro" id="IPR002213">
    <property type="entry name" value="UDP_glucos_trans"/>
</dbReference>
<proteinExistence type="predicted"/>
<name>A0ABR3UDM6_9PLEO</name>
<gene>
    <name evidence="5" type="ORF">ACET3X_006389</name>
</gene>
<sequence length="839" mass="90633">MDGDSKGREDPEKTGDRKSVKLSSYQESFSTTTSADTSNDGKLKTGADGRINIDLNSKAVRTLSLLYGGDLPKDVPEDAPPAYSEFAEGTDRYKSWPVKLNIVIQVVGSRGDVQPFIALGDELRRYGHRVRLATHDMFHELVRGSGSELMAYMVKNPGLIPSVESLRAGEIKKKQLMVKEMLEGFWRSCISSDTLTHEPFVADAIIANPPSFAHVHCAQALGIPVHMMFTMPWSSTRAFPHPLANLKNAEGKQSAANYLSYGVVDWLTWQGLGDVINQWRQTLDLEQVGMFDGPSLASTLVIPMTYCWSPALVPKPLDWPAHIDVCGFFFRDPPRYEPPDDLRSFIESGPPPVYIGFGSIVLEDPQRITAVILEAVKANGFRAIVSKGWSKLGDHGESHEDVIFIGDCPHEWLFQHVAAVVHHGGAGTTACGLLNGKPTTIVPFFGDQPFWGQMVAAAGAGPMPIPQRDITAESLSEAIRFCLSPEAASAAAVIAQKMQSERGVETAVMSFHRNLPVADMTCDVLPHLPATFCMEKRGHGMKVSSLAAETMVLKFPKDAKNLKLYESKHVTIEPRRWDPISGGASAVLGTSVELASCVTGIFTKPITEYRDDRDWRAYEDAKLEAAEASSSSANRTNKSELLSDSASAVSSTNSVVAKRKPISAGQLAGASGASIAMFAPKALKGMTVDIPLAITDGLKNVPRLYGETPRDHGPVTGFTSGAAVAGKTFAWGFIDGVSDIVVKPYQGAQEDGFKGAAKGMGKGMASMVTKTGAGMFGLFGYTSAGIAKSLRSAVFTKTRKSIAESRHAEGRWLVEKDVHSSEEAEKIITGLLARKRGKQ</sequence>
<keyword evidence="6" id="KW-1185">Reference proteome</keyword>
<feature type="compositionally biased region" description="Basic and acidic residues" evidence="2">
    <location>
        <begin position="1"/>
        <end position="19"/>
    </location>
</feature>
<evidence type="ECO:0008006" key="7">
    <source>
        <dbReference type="Google" id="ProtNLM"/>
    </source>
</evidence>
<dbReference type="GeneID" id="96086711"/>
<evidence type="ECO:0000313" key="5">
    <source>
        <dbReference type="EMBL" id="KAL1794573.1"/>
    </source>
</evidence>
<dbReference type="InterPro" id="IPR004276">
    <property type="entry name" value="GlycoTrans_28_N"/>
</dbReference>
<evidence type="ECO:0000256" key="2">
    <source>
        <dbReference type="SAM" id="MobiDB-lite"/>
    </source>
</evidence>
<keyword evidence="1" id="KW-0808">Transferase</keyword>
<comment type="caution">
    <text evidence="5">The sequence shown here is derived from an EMBL/GenBank/DDBJ whole genome shotgun (WGS) entry which is preliminary data.</text>
</comment>
<feature type="domain" description="Erythromycin biosynthesis protein CIII-like C-terminal" evidence="4">
    <location>
        <begin position="402"/>
        <end position="500"/>
    </location>
</feature>
<dbReference type="Gene3D" id="3.40.50.2000">
    <property type="entry name" value="Glycogen Phosphorylase B"/>
    <property type="match status" value="2"/>
</dbReference>
<protein>
    <recommendedName>
        <fullName evidence="7">Sterol 3-beta-glucosyltransferase UGT80B1</fullName>
    </recommendedName>
</protein>
<feature type="domain" description="Glycosyltransferase family 28 N-terminal" evidence="3">
    <location>
        <begin position="102"/>
        <end position="240"/>
    </location>
</feature>
<evidence type="ECO:0000259" key="3">
    <source>
        <dbReference type="Pfam" id="PF03033"/>
    </source>
</evidence>
<dbReference type="InterPro" id="IPR010610">
    <property type="entry name" value="EryCIII-like_C"/>
</dbReference>
<evidence type="ECO:0000313" key="6">
    <source>
        <dbReference type="Proteomes" id="UP001578633"/>
    </source>
</evidence>
<dbReference type="Pfam" id="PF03033">
    <property type="entry name" value="Glyco_transf_28"/>
    <property type="match status" value="1"/>
</dbReference>
<evidence type="ECO:0000259" key="4">
    <source>
        <dbReference type="Pfam" id="PF06722"/>
    </source>
</evidence>
<feature type="compositionally biased region" description="Polar residues" evidence="2">
    <location>
        <begin position="21"/>
        <end position="38"/>
    </location>
</feature>
<dbReference type="SUPFAM" id="SSF53756">
    <property type="entry name" value="UDP-Glycosyltransferase/glycogen phosphorylase"/>
    <property type="match status" value="1"/>
</dbReference>
<dbReference type="CDD" id="cd03784">
    <property type="entry name" value="GT1_Gtf-like"/>
    <property type="match status" value="1"/>
</dbReference>
<dbReference type="Proteomes" id="UP001578633">
    <property type="component" value="Chromosome 6"/>
</dbReference>